<keyword evidence="10" id="KW-1185">Reference proteome</keyword>
<dbReference type="PANTHER" id="PTHR33562:SF22">
    <property type="entry name" value="PROTEIN QUIVER"/>
    <property type="match status" value="1"/>
</dbReference>
<dbReference type="CDD" id="cd23589">
    <property type="entry name" value="TFP_LU_ECD_Rtv"/>
    <property type="match status" value="1"/>
</dbReference>
<dbReference type="Pfam" id="PF17064">
    <property type="entry name" value="QVR"/>
    <property type="match status" value="1"/>
</dbReference>
<evidence type="ECO:0000256" key="8">
    <source>
        <dbReference type="SAM" id="Phobius"/>
    </source>
</evidence>
<evidence type="ECO:0000313" key="9">
    <source>
        <dbReference type="EMBL" id="CAB3367119.1"/>
    </source>
</evidence>
<evidence type="ECO:0000313" key="10">
    <source>
        <dbReference type="Proteomes" id="UP000494165"/>
    </source>
</evidence>
<evidence type="ECO:0008006" key="11">
    <source>
        <dbReference type="Google" id="ProtNLM"/>
    </source>
</evidence>
<sequence length="162" mass="17645">MEIKIGPSGNGQFLTYVTLALFLIVIPLSEGIIKRCYSCMSRGELGNCKDPFPANGTAKPINGEEPQLLRGVETIPCASGWCIKRMEGGSTFKEDDYGVATRRLCLQRQPSDGEERCATITQGGKKIFACFCKGDLCNSAPFKWAPSAVLTFVLVICARLLQ</sequence>
<dbReference type="GO" id="GO:0032222">
    <property type="term" value="P:regulation of synaptic transmission, cholinergic"/>
    <property type="evidence" value="ECO:0007669"/>
    <property type="project" value="InterPro"/>
</dbReference>
<dbReference type="Proteomes" id="UP000494165">
    <property type="component" value="Unassembled WGS sequence"/>
</dbReference>
<evidence type="ECO:0000256" key="5">
    <source>
        <dbReference type="ARBA" id="ARBA00022989"/>
    </source>
</evidence>
<keyword evidence="6" id="KW-0325">Glycoprotein</keyword>
<dbReference type="GO" id="GO:0098552">
    <property type="term" value="C:side of membrane"/>
    <property type="evidence" value="ECO:0007669"/>
    <property type="project" value="UniProtKB-KW"/>
</dbReference>
<gene>
    <name evidence="9" type="ORF">CLODIP_2_CD07477</name>
</gene>
<evidence type="ECO:0000256" key="1">
    <source>
        <dbReference type="ARBA" id="ARBA00004589"/>
    </source>
</evidence>
<organism evidence="9 10">
    <name type="scientific">Cloeon dipterum</name>
    <dbReference type="NCBI Taxonomy" id="197152"/>
    <lineage>
        <taxon>Eukaryota</taxon>
        <taxon>Metazoa</taxon>
        <taxon>Ecdysozoa</taxon>
        <taxon>Arthropoda</taxon>
        <taxon>Hexapoda</taxon>
        <taxon>Insecta</taxon>
        <taxon>Pterygota</taxon>
        <taxon>Palaeoptera</taxon>
        <taxon>Ephemeroptera</taxon>
        <taxon>Pisciforma</taxon>
        <taxon>Baetidae</taxon>
        <taxon>Cloeon</taxon>
    </lineage>
</organism>
<dbReference type="PANTHER" id="PTHR33562">
    <property type="entry name" value="ATILLA, ISOFORM B-RELATED-RELATED"/>
    <property type="match status" value="1"/>
</dbReference>
<keyword evidence="2" id="KW-0336">GPI-anchor</keyword>
<feature type="transmembrane region" description="Helical" evidence="8">
    <location>
        <begin position="13"/>
        <end position="33"/>
    </location>
</feature>
<evidence type="ECO:0000256" key="7">
    <source>
        <dbReference type="ARBA" id="ARBA00023288"/>
    </source>
</evidence>
<evidence type="ECO:0000256" key="6">
    <source>
        <dbReference type="ARBA" id="ARBA00023180"/>
    </source>
</evidence>
<dbReference type="InterPro" id="IPR031424">
    <property type="entry name" value="QVR-like"/>
</dbReference>
<accession>A0A8S1CG29</accession>
<dbReference type="EMBL" id="CADEPI010000028">
    <property type="protein sequence ID" value="CAB3367119.1"/>
    <property type="molecule type" value="Genomic_DNA"/>
</dbReference>
<dbReference type="AlphaFoldDB" id="A0A8S1CG29"/>
<keyword evidence="5 8" id="KW-1133">Transmembrane helix</keyword>
<dbReference type="OrthoDB" id="9988013at2759"/>
<comment type="caution">
    <text evidence="9">The sequence shown here is derived from an EMBL/GenBank/DDBJ whole genome shotgun (WGS) entry which is preliminary data.</text>
</comment>
<proteinExistence type="predicted"/>
<dbReference type="GO" id="GO:0030431">
    <property type="term" value="P:sleep"/>
    <property type="evidence" value="ECO:0007669"/>
    <property type="project" value="InterPro"/>
</dbReference>
<keyword evidence="3 8" id="KW-0812">Transmembrane</keyword>
<keyword evidence="8" id="KW-0472">Membrane</keyword>
<evidence type="ECO:0000256" key="2">
    <source>
        <dbReference type="ARBA" id="ARBA00022622"/>
    </source>
</evidence>
<protein>
    <recommendedName>
        <fullName evidence="11">Protein sleepless</fullName>
    </recommendedName>
</protein>
<comment type="subcellular location">
    <subcellularLocation>
        <location evidence="1">Membrane</location>
        <topology evidence="1">Lipid-anchor</topology>
        <topology evidence="1">GPI-anchor</topology>
    </subcellularLocation>
</comment>
<keyword evidence="7" id="KW-0449">Lipoprotein</keyword>
<dbReference type="InterPro" id="IPR050975">
    <property type="entry name" value="Sleep_regulator"/>
</dbReference>
<evidence type="ECO:0000256" key="4">
    <source>
        <dbReference type="ARBA" id="ARBA00022729"/>
    </source>
</evidence>
<reference evidence="9 10" key="1">
    <citation type="submission" date="2020-04" db="EMBL/GenBank/DDBJ databases">
        <authorList>
            <person name="Alioto T."/>
            <person name="Alioto T."/>
            <person name="Gomez Garrido J."/>
        </authorList>
    </citation>
    <scope>NUCLEOTIDE SEQUENCE [LARGE SCALE GENOMIC DNA]</scope>
</reference>
<name>A0A8S1CG29_9INSE</name>
<evidence type="ECO:0000256" key="3">
    <source>
        <dbReference type="ARBA" id="ARBA00022692"/>
    </source>
</evidence>
<keyword evidence="4" id="KW-0732">Signal</keyword>